<proteinExistence type="predicted"/>
<evidence type="ECO:0000313" key="1">
    <source>
        <dbReference type="EMBL" id="ERG92344.1"/>
    </source>
</evidence>
<gene>
    <name evidence="1" type="ORF">J07HQW1_02380</name>
</gene>
<sequence length="188" mass="21007">MGAPTVHQSEHGYTLDMPVEIPAQDIETTENRVLSADLGVKKQATAVVVDGDNGQIAPPEIIDHSSKQKLSRLTTEADHLDDWLAALRHDGKAHTDRFKHLHNEYEYLRQKETRLRNQIQHDVANQLVWLALQYGCETIVFESLGQIELPDVDGTLAHSISTWARGDLLDLAEYKAELVGVIVESVNP</sequence>
<name>U1MQM6_9EURY</name>
<reference evidence="1 2" key="1">
    <citation type="journal article" date="2013" name="PLoS ONE">
        <title>Assembly-driven community genomics of a hypersaline microbial ecosystem.</title>
        <authorList>
            <person name="Podell S."/>
            <person name="Ugalde J.A."/>
            <person name="Narasingarao P."/>
            <person name="Banfield J.F."/>
            <person name="Heidelberg K.B."/>
            <person name="Allen E.E."/>
        </authorList>
    </citation>
    <scope>NUCLEOTIDE SEQUENCE [LARGE SCALE GENOMIC DNA]</scope>
    <source>
        <strain evidence="2">J07HQW1</strain>
    </source>
</reference>
<organism evidence="1 2">
    <name type="scientific">Haloquadratum walsbyi J07HQW1</name>
    <dbReference type="NCBI Taxonomy" id="1238424"/>
    <lineage>
        <taxon>Archaea</taxon>
        <taxon>Methanobacteriati</taxon>
        <taxon>Methanobacteriota</taxon>
        <taxon>Stenosarchaea group</taxon>
        <taxon>Halobacteria</taxon>
        <taxon>Halobacteriales</taxon>
        <taxon>Haloferacaceae</taxon>
        <taxon>Haloquadratum</taxon>
    </lineage>
</organism>
<dbReference type="HOGENOM" id="CLU_1438097_0_0_2"/>
<evidence type="ECO:0000313" key="2">
    <source>
        <dbReference type="Proteomes" id="UP000030649"/>
    </source>
</evidence>
<dbReference type="EMBL" id="KE356560">
    <property type="protein sequence ID" value="ERG92344.1"/>
    <property type="molecule type" value="Genomic_DNA"/>
</dbReference>
<dbReference type="Proteomes" id="UP000030649">
    <property type="component" value="Unassembled WGS sequence"/>
</dbReference>
<dbReference type="AlphaFoldDB" id="U1MQM6"/>
<protein>
    <submittedName>
        <fullName evidence="1">Transposase, IS605 OrfB family, central region</fullName>
    </submittedName>
</protein>
<dbReference type="STRING" id="1238424.J07HQW1_02380"/>
<accession>U1MQM6</accession>